<evidence type="ECO:0000313" key="3">
    <source>
        <dbReference type="Proteomes" id="UP001328107"/>
    </source>
</evidence>
<dbReference type="EMBL" id="BTRK01000002">
    <property type="protein sequence ID" value="GMR36912.1"/>
    <property type="molecule type" value="Genomic_DNA"/>
</dbReference>
<feature type="compositionally biased region" description="Polar residues" evidence="1">
    <location>
        <begin position="1"/>
        <end position="17"/>
    </location>
</feature>
<protein>
    <submittedName>
        <fullName evidence="2">Uncharacterized protein</fullName>
    </submittedName>
</protein>
<feature type="region of interest" description="Disordered" evidence="1">
    <location>
        <begin position="1"/>
        <end position="28"/>
    </location>
</feature>
<name>A0AAN4ZFJ6_9BILA</name>
<accession>A0AAN4ZFJ6</accession>
<gene>
    <name evidence="2" type="ORF">PMAYCL1PPCAC_07107</name>
</gene>
<evidence type="ECO:0000256" key="1">
    <source>
        <dbReference type="SAM" id="MobiDB-lite"/>
    </source>
</evidence>
<reference evidence="3" key="1">
    <citation type="submission" date="2022-10" db="EMBL/GenBank/DDBJ databases">
        <title>Genome assembly of Pristionchus species.</title>
        <authorList>
            <person name="Yoshida K."/>
            <person name="Sommer R.J."/>
        </authorList>
    </citation>
    <scope>NUCLEOTIDE SEQUENCE [LARGE SCALE GENOMIC DNA]</scope>
    <source>
        <strain evidence="3">RS5460</strain>
    </source>
</reference>
<sequence length="129" mass="14882">TSNAGRASGSTQRSAMSPSLGWRETISPSMSGSNEFPFEHVVELGSHRLVHRLHLQRKTSPNEEDQRVRLDGHRKQRDLQWEHALDWREYHARRRSPQPVDVRSEGIVEDLQKLSSWQSSSLPSIVYEL</sequence>
<evidence type="ECO:0000313" key="2">
    <source>
        <dbReference type="EMBL" id="GMR36912.1"/>
    </source>
</evidence>
<dbReference type="Proteomes" id="UP001328107">
    <property type="component" value="Unassembled WGS sequence"/>
</dbReference>
<organism evidence="2 3">
    <name type="scientific">Pristionchus mayeri</name>
    <dbReference type="NCBI Taxonomy" id="1317129"/>
    <lineage>
        <taxon>Eukaryota</taxon>
        <taxon>Metazoa</taxon>
        <taxon>Ecdysozoa</taxon>
        <taxon>Nematoda</taxon>
        <taxon>Chromadorea</taxon>
        <taxon>Rhabditida</taxon>
        <taxon>Rhabditina</taxon>
        <taxon>Diplogasteromorpha</taxon>
        <taxon>Diplogasteroidea</taxon>
        <taxon>Neodiplogasteridae</taxon>
        <taxon>Pristionchus</taxon>
    </lineage>
</organism>
<feature type="non-terminal residue" evidence="2">
    <location>
        <position position="1"/>
    </location>
</feature>
<dbReference type="AlphaFoldDB" id="A0AAN4ZFJ6"/>
<comment type="caution">
    <text evidence="2">The sequence shown here is derived from an EMBL/GenBank/DDBJ whole genome shotgun (WGS) entry which is preliminary data.</text>
</comment>
<proteinExistence type="predicted"/>
<feature type="non-terminal residue" evidence="2">
    <location>
        <position position="129"/>
    </location>
</feature>
<keyword evidence="3" id="KW-1185">Reference proteome</keyword>